<dbReference type="SUPFAM" id="SSF51161">
    <property type="entry name" value="Trimeric LpxA-like enzymes"/>
    <property type="match status" value="1"/>
</dbReference>
<dbReference type="AlphaFoldDB" id="A0A1H4DJT5"/>
<name>A0A1H4DJT5_XYLRU</name>
<protein>
    <submittedName>
        <fullName evidence="1">Serine O-acetyltransferase</fullName>
    </submittedName>
</protein>
<dbReference type="GO" id="GO:0016740">
    <property type="term" value="F:transferase activity"/>
    <property type="evidence" value="ECO:0007669"/>
    <property type="project" value="UniProtKB-KW"/>
</dbReference>
<sequence>METETYTLRTGETITIPIPVCYADCIELIRSDYYRYFGHVSSFGKMILKTFSSPPFALTFWLRLAQIRGYWYWFAKIMHRHYSVKYSMQVYPSMKIGYGFCLQHSICVVINPATIIGNNVNVSQFTQIGTSKEKAAIIGDNVSLSPMISLVNDVHIGSNSTVGTGAVVTHDVPSKATVVGVPAKVLHYNNPGHFVGNRWPLPVNNE</sequence>
<accession>A0A1H4DJT5</accession>
<dbReference type="InterPro" id="IPR011004">
    <property type="entry name" value="Trimer_LpxA-like_sf"/>
</dbReference>
<dbReference type="Gene3D" id="2.160.10.10">
    <property type="entry name" value="Hexapeptide repeat proteins"/>
    <property type="match status" value="1"/>
</dbReference>
<organism evidence="1 2">
    <name type="scientific">Xylanibacter ruminicola</name>
    <name type="common">Prevotella ruminicola</name>
    <dbReference type="NCBI Taxonomy" id="839"/>
    <lineage>
        <taxon>Bacteria</taxon>
        <taxon>Pseudomonadati</taxon>
        <taxon>Bacteroidota</taxon>
        <taxon>Bacteroidia</taxon>
        <taxon>Bacteroidales</taxon>
        <taxon>Prevotellaceae</taxon>
        <taxon>Xylanibacter</taxon>
    </lineage>
</organism>
<evidence type="ECO:0000313" key="2">
    <source>
        <dbReference type="Proteomes" id="UP000182257"/>
    </source>
</evidence>
<gene>
    <name evidence="1" type="ORF">SAMN05216462_2368</name>
</gene>
<keyword evidence="1" id="KW-0808">Transferase</keyword>
<evidence type="ECO:0000313" key="1">
    <source>
        <dbReference type="EMBL" id="SEA73005.1"/>
    </source>
</evidence>
<proteinExistence type="predicted"/>
<dbReference type="Proteomes" id="UP000182257">
    <property type="component" value="Unassembled WGS sequence"/>
</dbReference>
<dbReference type="PANTHER" id="PTHR42811">
    <property type="entry name" value="SERINE ACETYLTRANSFERASE"/>
    <property type="match status" value="1"/>
</dbReference>
<dbReference type="EMBL" id="FNRF01000004">
    <property type="protein sequence ID" value="SEA73005.1"/>
    <property type="molecule type" value="Genomic_DNA"/>
</dbReference>
<reference evidence="1 2" key="1">
    <citation type="submission" date="2016-10" db="EMBL/GenBank/DDBJ databases">
        <authorList>
            <person name="de Groot N.N."/>
        </authorList>
    </citation>
    <scope>NUCLEOTIDE SEQUENCE [LARGE SCALE GENOMIC DNA]</scope>
    <source>
        <strain evidence="1 2">D31d</strain>
    </source>
</reference>